<feature type="transmembrane region" description="Helical" evidence="1">
    <location>
        <begin position="224"/>
        <end position="248"/>
    </location>
</feature>
<dbReference type="EMBL" id="ASRV01000064">
    <property type="protein sequence ID" value="EOR27264.1"/>
    <property type="molecule type" value="Genomic_DNA"/>
</dbReference>
<evidence type="ECO:0000256" key="1">
    <source>
        <dbReference type="SAM" id="Phobius"/>
    </source>
</evidence>
<evidence type="ECO:0000313" key="2">
    <source>
        <dbReference type="EMBL" id="EOR27264.1"/>
    </source>
</evidence>
<dbReference type="PATRIC" id="fig|1202534.3.peg.1124"/>
<gene>
    <name evidence="2" type="ORF">A500_05596</name>
</gene>
<name>R9CD27_9CLOT</name>
<dbReference type="Proteomes" id="UP000013988">
    <property type="component" value="Unassembled WGS sequence"/>
</dbReference>
<protein>
    <submittedName>
        <fullName evidence="2">Uncharacterized protein</fullName>
    </submittedName>
</protein>
<keyword evidence="1" id="KW-1133">Transmembrane helix</keyword>
<sequence length="250" mass="27013">MRICLTRVRRNTLSTGTECNLSICADGAFGRALRRNLPGCICGKGIKINIIVRNCDGVLPAPALPCNNLLSISSPIRVIRRNPCCNNIGFDNWDMDNFNISDFDTDTFDNSIVNESESFGVENFNFDELSCTSCGNNDLNSGNCDLSSGNLSGGCGLSRNSMPEEFAIIVRSFNPALSRFLCRYPQTYVTDCDNTIKLIFIFDRNGSVPPYENISNSSNCCSCGFGGCGFGCGCGGLFGLTALALLFCCC</sequence>
<organism evidence="2 3">
    <name type="scientific">Clostridium sartagoforme AAU1</name>
    <dbReference type="NCBI Taxonomy" id="1202534"/>
    <lineage>
        <taxon>Bacteria</taxon>
        <taxon>Bacillati</taxon>
        <taxon>Bacillota</taxon>
        <taxon>Clostridia</taxon>
        <taxon>Eubacteriales</taxon>
        <taxon>Clostridiaceae</taxon>
        <taxon>Clostridium</taxon>
    </lineage>
</organism>
<dbReference type="OrthoDB" id="1909871at2"/>
<reference evidence="2 3" key="1">
    <citation type="submission" date="2013-03" db="EMBL/GenBank/DDBJ databases">
        <title>Whole genome shotgun sequencing of Clostridium sartagoforme AAU1.</title>
        <authorList>
            <person name="Joshi C.G."/>
            <person name="Duggirala S.M."/>
            <person name="Nathani N.M."/>
            <person name="Bhatt V.D."/>
            <person name="Patel A.K."/>
            <person name="Pandya P.R."/>
            <person name="KaPatel J.A."/>
        </authorList>
    </citation>
    <scope>NUCLEOTIDE SEQUENCE [LARGE SCALE GENOMIC DNA]</scope>
    <source>
        <strain evidence="2 3">AAU1</strain>
    </source>
</reference>
<dbReference type="RefSeq" id="WP_016206555.1">
    <property type="nucleotide sequence ID" value="NZ_ASRV01000064.1"/>
</dbReference>
<keyword evidence="3" id="KW-1185">Reference proteome</keyword>
<proteinExistence type="predicted"/>
<keyword evidence="1" id="KW-0472">Membrane</keyword>
<dbReference type="AlphaFoldDB" id="R9CD27"/>
<evidence type="ECO:0000313" key="3">
    <source>
        <dbReference type="Proteomes" id="UP000013988"/>
    </source>
</evidence>
<comment type="caution">
    <text evidence="2">The sequence shown here is derived from an EMBL/GenBank/DDBJ whole genome shotgun (WGS) entry which is preliminary data.</text>
</comment>
<keyword evidence="1" id="KW-0812">Transmembrane</keyword>
<accession>R9CD27</accession>